<comment type="caution">
    <text evidence="9">The sequence shown here is derived from an EMBL/GenBank/DDBJ whole genome shotgun (WGS) entry which is preliminary data.</text>
</comment>
<keyword evidence="4 7" id="KW-0472">Membrane</keyword>
<feature type="compositionally biased region" description="Polar residues" evidence="6">
    <location>
        <begin position="392"/>
        <end position="402"/>
    </location>
</feature>
<dbReference type="InterPro" id="IPR052337">
    <property type="entry name" value="SAT4-like"/>
</dbReference>
<feature type="compositionally biased region" description="Basic and acidic residues" evidence="6">
    <location>
        <begin position="325"/>
        <end position="344"/>
    </location>
</feature>
<keyword evidence="10" id="KW-1185">Reference proteome</keyword>
<feature type="transmembrane region" description="Helical" evidence="7">
    <location>
        <begin position="29"/>
        <end position="48"/>
    </location>
</feature>
<feature type="region of interest" description="Disordered" evidence="6">
    <location>
        <begin position="295"/>
        <end position="414"/>
    </location>
</feature>
<feature type="transmembrane region" description="Helical" evidence="7">
    <location>
        <begin position="146"/>
        <end position="171"/>
    </location>
</feature>
<accession>A0AAJ0B3K0</accession>
<evidence type="ECO:0000256" key="1">
    <source>
        <dbReference type="ARBA" id="ARBA00004141"/>
    </source>
</evidence>
<dbReference type="PANTHER" id="PTHR33048">
    <property type="entry name" value="PTH11-LIKE INTEGRAL MEMBRANE PROTEIN (AFU_ORTHOLOGUE AFUA_5G11245)"/>
    <property type="match status" value="1"/>
</dbReference>
<dbReference type="GO" id="GO:0016020">
    <property type="term" value="C:membrane"/>
    <property type="evidence" value="ECO:0007669"/>
    <property type="project" value="UniProtKB-SubCell"/>
</dbReference>
<organism evidence="9 10">
    <name type="scientific">Echria macrotheca</name>
    <dbReference type="NCBI Taxonomy" id="438768"/>
    <lineage>
        <taxon>Eukaryota</taxon>
        <taxon>Fungi</taxon>
        <taxon>Dikarya</taxon>
        <taxon>Ascomycota</taxon>
        <taxon>Pezizomycotina</taxon>
        <taxon>Sordariomycetes</taxon>
        <taxon>Sordariomycetidae</taxon>
        <taxon>Sordariales</taxon>
        <taxon>Schizotheciaceae</taxon>
        <taxon>Echria</taxon>
    </lineage>
</organism>
<gene>
    <name evidence="9" type="ORF">QBC47DRAFT_351784</name>
</gene>
<comment type="subcellular location">
    <subcellularLocation>
        <location evidence="1">Membrane</location>
        <topology evidence="1">Multi-pass membrane protein</topology>
    </subcellularLocation>
</comment>
<keyword evidence="3 7" id="KW-1133">Transmembrane helix</keyword>
<name>A0AAJ0B3K0_9PEZI</name>
<evidence type="ECO:0000256" key="4">
    <source>
        <dbReference type="ARBA" id="ARBA00023136"/>
    </source>
</evidence>
<evidence type="ECO:0000256" key="7">
    <source>
        <dbReference type="SAM" id="Phobius"/>
    </source>
</evidence>
<feature type="transmembrane region" description="Helical" evidence="7">
    <location>
        <begin position="117"/>
        <end position="134"/>
    </location>
</feature>
<protein>
    <recommendedName>
        <fullName evidence="8">Rhodopsin domain-containing protein</fullName>
    </recommendedName>
</protein>
<evidence type="ECO:0000259" key="8">
    <source>
        <dbReference type="Pfam" id="PF20684"/>
    </source>
</evidence>
<evidence type="ECO:0000313" key="9">
    <source>
        <dbReference type="EMBL" id="KAK1751006.1"/>
    </source>
</evidence>
<dbReference type="Pfam" id="PF20684">
    <property type="entry name" value="Fung_rhodopsin"/>
    <property type="match status" value="1"/>
</dbReference>
<feature type="transmembrane region" description="Helical" evidence="7">
    <location>
        <begin position="191"/>
        <end position="212"/>
    </location>
</feature>
<evidence type="ECO:0000313" key="10">
    <source>
        <dbReference type="Proteomes" id="UP001239445"/>
    </source>
</evidence>
<evidence type="ECO:0000256" key="3">
    <source>
        <dbReference type="ARBA" id="ARBA00022989"/>
    </source>
</evidence>
<feature type="transmembrane region" description="Helical" evidence="7">
    <location>
        <begin position="60"/>
        <end position="84"/>
    </location>
</feature>
<dbReference type="Proteomes" id="UP001239445">
    <property type="component" value="Unassembled WGS sequence"/>
</dbReference>
<dbReference type="EMBL" id="MU839843">
    <property type="protein sequence ID" value="KAK1751006.1"/>
    <property type="molecule type" value="Genomic_DNA"/>
</dbReference>
<comment type="similarity">
    <text evidence="5">Belongs to the SAT4 family.</text>
</comment>
<evidence type="ECO:0000256" key="2">
    <source>
        <dbReference type="ARBA" id="ARBA00022692"/>
    </source>
</evidence>
<sequence length="414" mass="45773">MDTFLLDEKIQGRAACPRDDPDDVYNRRLFALVPTVIIMVLTVITYALRLYCRKRTAQKLWWDDLLMGIGVLISLEPAICQLLLLQNGLGHHVCNVPPDQAARFARISFALQRANQPALACIRLSIVIFYMRIFTTRNFRIAAHCVNAYTIAWAISTWIVNLTVCTPIAFYYDRTIPGGGSCRNQAVSGSISGGLSLLGDILVLALPVPVIWRLRIDTRRRIGIICVFLLGVFVCVASTIRIIELTKFVVTDPTYTQVQASTWTTLEQGVAVVSGNLPLLTPLFERYLRRGNTTSGYSGSGSGSGYMFGSKGRKTPGAAQAESVTADKYRPDKENPKLNFHDEPGITTVSAHPRRPGPPHDMYRLSDEESQTGTSDSAHGIELDDRAILVKTQVSVTQSTSPMRHAQEGSWLKT</sequence>
<dbReference type="InterPro" id="IPR049326">
    <property type="entry name" value="Rhodopsin_dom_fungi"/>
</dbReference>
<feature type="compositionally biased region" description="Basic and acidic residues" evidence="6">
    <location>
        <begin position="379"/>
        <end position="388"/>
    </location>
</feature>
<keyword evidence="2 7" id="KW-0812">Transmembrane</keyword>
<evidence type="ECO:0000256" key="5">
    <source>
        <dbReference type="ARBA" id="ARBA00038359"/>
    </source>
</evidence>
<reference evidence="9" key="1">
    <citation type="submission" date="2023-06" db="EMBL/GenBank/DDBJ databases">
        <title>Genome-scale phylogeny and comparative genomics of the fungal order Sordariales.</title>
        <authorList>
            <consortium name="Lawrence Berkeley National Laboratory"/>
            <person name="Hensen N."/>
            <person name="Bonometti L."/>
            <person name="Westerberg I."/>
            <person name="Brannstrom I.O."/>
            <person name="Guillou S."/>
            <person name="Cros-Aarteil S."/>
            <person name="Calhoun S."/>
            <person name="Haridas S."/>
            <person name="Kuo A."/>
            <person name="Mondo S."/>
            <person name="Pangilinan J."/>
            <person name="Riley R."/>
            <person name="Labutti K."/>
            <person name="Andreopoulos B."/>
            <person name="Lipzen A."/>
            <person name="Chen C."/>
            <person name="Yanf M."/>
            <person name="Daum C."/>
            <person name="Ng V."/>
            <person name="Clum A."/>
            <person name="Steindorff A."/>
            <person name="Ohm R."/>
            <person name="Martin F."/>
            <person name="Silar P."/>
            <person name="Natvig D."/>
            <person name="Lalanne C."/>
            <person name="Gautier V."/>
            <person name="Ament-Velasquez S.L."/>
            <person name="Kruys A."/>
            <person name="Hutchinson M.I."/>
            <person name="Powell A.J."/>
            <person name="Barry K."/>
            <person name="Miller A.N."/>
            <person name="Grigoriev I.V."/>
            <person name="Debuchy R."/>
            <person name="Gladieux P."/>
            <person name="Thoren M.H."/>
            <person name="Johannesson H."/>
        </authorList>
    </citation>
    <scope>NUCLEOTIDE SEQUENCE</scope>
    <source>
        <strain evidence="9">PSN4</strain>
    </source>
</reference>
<proteinExistence type="inferred from homology"/>
<dbReference type="PANTHER" id="PTHR33048:SF47">
    <property type="entry name" value="INTEGRAL MEMBRANE PROTEIN-RELATED"/>
    <property type="match status" value="1"/>
</dbReference>
<feature type="transmembrane region" description="Helical" evidence="7">
    <location>
        <begin position="224"/>
        <end position="243"/>
    </location>
</feature>
<dbReference type="AlphaFoldDB" id="A0AAJ0B3K0"/>
<feature type="domain" description="Rhodopsin" evidence="8">
    <location>
        <begin position="48"/>
        <end position="286"/>
    </location>
</feature>
<evidence type="ECO:0000256" key="6">
    <source>
        <dbReference type="SAM" id="MobiDB-lite"/>
    </source>
</evidence>